<dbReference type="InterPro" id="IPR023093">
    <property type="entry name" value="ScpA-like_C"/>
</dbReference>
<dbReference type="Pfam" id="PF02616">
    <property type="entry name" value="SMC_ScpA"/>
    <property type="match status" value="2"/>
</dbReference>
<name>A0A1G1XKY6_9BACT</name>
<accession>A0A1G1XKY6</accession>
<dbReference type="EMBL" id="MHHY01000007">
    <property type="protein sequence ID" value="OGY40564.1"/>
    <property type="molecule type" value="Genomic_DNA"/>
</dbReference>
<evidence type="ECO:0000256" key="2">
    <source>
        <dbReference type="SAM" id="Coils"/>
    </source>
</evidence>
<gene>
    <name evidence="3" type="ORF">A2570_02400</name>
</gene>
<dbReference type="STRING" id="1797529.A2570_02400"/>
<organism evidence="3 4">
    <name type="scientific">Candidatus Brennerbacteria bacterium RIFOXYD1_FULL_41_16</name>
    <dbReference type="NCBI Taxonomy" id="1797529"/>
    <lineage>
        <taxon>Bacteria</taxon>
        <taxon>Candidatus Brenneribacteriota</taxon>
    </lineage>
</organism>
<evidence type="ECO:0000313" key="4">
    <source>
        <dbReference type="Proteomes" id="UP000178570"/>
    </source>
</evidence>
<dbReference type="Proteomes" id="UP000178570">
    <property type="component" value="Unassembled WGS sequence"/>
</dbReference>
<dbReference type="PANTHER" id="PTHR33969">
    <property type="entry name" value="SEGREGATION AND CONDENSATION PROTEIN A"/>
    <property type="match status" value="1"/>
</dbReference>
<proteinExistence type="predicted"/>
<reference evidence="3 4" key="1">
    <citation type="journal article" date="2016" name="Nat. Commun.">
        <title>Thousands of microbial genomes shed light on interconnected biogeochemical processes in an aquifer system.</title>
        <authorList>
            <person name="Anantharaman K."/>
            <person name="Brown C.T."/>
            <person name="Hug L.A."/>
            <person name="Sharon I."/>
            <person name="Castelle C.J."/>
            <person name="Probst A.J."/>
            <person name="Thomas B.C."/>
            <person name="Singh A."/>
            <person name="Wilkins M.J."/>
            <person name="Karaoz U."/>
            <person name="Brodie E.L."/>
            <person name="Williams K.H."/>
            <person name="Hubbard S.S."/>
            <person name="Banfield J.F."/>
        </authorList>
    </citation>
    <scope>NUCLEOTIDE SEQUENCE [LARGE SCALE GENOMIC DNA]</scope>
</reference>
<evidence type="ECO:0000313" key="3">
    <source>
        <dbReference type="EMBL" id="OGY40564.1"/>
    </source>
</evidence>
<evidence type="ECO:0000256" key="1">
    <source>
        <dbReference type="ARBA" id="ARBA00044777"/>
    </source>
</evidence>
<dbReference type="Gene3D" id="6.10.250.2410">
    <property type="match status" value="1"/>
</dbReference>
<protein>
    <recommendedName>
        <fullName evidence="1">Segregation and condensation protein A</fullName>
    </recommendedName>
</protein>
<keyword evidence="2" id="KW-0175">Coiled coil</keyword>
<dbReference type="InterPro" id="IPR003768">
    <property type="entry name" value="ScpA"/>
</dbReference>
<dbReference type="AlphaFoldDB" id="A0A1G1XKY6"/>
<sequence length="234" mass="26906">MNFKLDKFEGPLDLLLELIERQKLDVCDVALASVTDQYLEIINQGDLNPYDLADFLLVASRLLLIKSKILLPSTSLSEEEESEVRDLERALEEYRRYKNQAKIVKSMMLKKNLIITRELWQGRSIVFLPPPKLSLPLLVKALENLGLGLEKFLHPRVSGYLQKVASIEERIKEILKNIETQATLTFAQLSASGKKIDTIINFLAVLFLFRERMIMVSQTRDFGEIEIKRNKADN</sequence>
<dbReference type="PANTHER" id="PTHR33969:SF2">
    <property type="entry name" value="SEGREGATION AND CONDENSATION PROTEIN A"/>
    <property type="match status" value="1"/>
</dbReference>
<dbReference type="Gene3D" id="1.10.10.580">
    <property type="entry name" value="Structural maintenance of chromosome 1. Chain E"/>
    <property type="match status" value="1"/>
</dbReference>
<comment type="caution">
    <text evidence="3">The sequence shown here is derived from an EMBL/GenBank/DDBJ whole genome shotgun (WGS) entry which is preliminary data.</text>
</comment>
<feature type="coiled-coil region" evidence="2">
    <location>
        <begin position="77"/>
        <end position="107"/>
    </location>
</feature>